<feature type="transmembrane region" description="Helical" evidence="13">
    <location>
        <begin position="367"/>
        <end position="389"/>
    </location>
</feature>
<keyword evidence="2" id="KW-1003">Cell membrane</keyword>
<dbReference type="PROSITE" id="PS50262">
    <property type="entry name" value="G_PROTEIN_RECEP_F1_2"/>
    <property type="match status" value="6"/>
</dbReference>
<keyword evidence="4 13" id="KW-0812">Transmembrane</keyword>
<feature type="transmembrane region" description="Helical" evidence="13">
    <location>
        <begin position="293"/>
        <end position="314"/>
    </location>
</feature>
<feature type="transmembrane region" description="Helical" evidence="13">
    <location>
        <begin position="565"/>
        <end position="588"/>
    </location>
</feature>
<keyword evidence="5" id="KW-0552">Olfaction</keyword>
<feature type="transmembrane region" description="Helical" evidence="13">
    <location>
        <begin position="508"/>
        <end position="529"/>
    </location>
</feature>
<feature type="transmembrane region" description="Helical" evidence="13">
    <location>
        <begin position="1340"/>
        <end position="1363"/>
    </location>
</feature>
<feature type="transmembrane region" description="Helical" evidence="13">
    <location>
        <begin position="1029"/>
        <end position="1050"/>
    </location>
</feature>
<feature type="transmembrane region" description="Helical" evidence="13">
    <location>
        <begin position="988"/>
        <end position="1008"/>
    </location>
</feature>
<feature type="domain" description="G-protein coupled receptors family 1 profile" evidence="14">
    <location>
        <begin position="308"/>
        <end position="583"/>
    </location>
</feature>
<feature type="transmembrane region" description="Helical" evidence="13">
    <location>
        <begin position="784"/>
        <end position="803"/>
    </location>
</feature>
<feature type="transmembrane region" description="Helical" evidence="13">
    <location>
        <begin position="1087"/>
        <end position="1111"/>
    </location>
</feature>
<feature type="transmembrane region" description="Helical" evidence="13">
    <location>
        <begin position="245"/>
        <end position="264"/>
    </location>
</feature>
<dbReference type="Proteomes" id="UP000316079">
    <property type="component" value="Unassembled WGS sequence"/>
</dbReference>
<keyword evidence="3" id="KW-0716">Sensory transduction</keyword>
<dbReference type="FunFam" id="1.20.1070.10:FF:000024">
    <property type="entry name" value="Olfactory receptor"/>
    <property type="match status" value="6"/>
</dbReference>
<organism evidence="15 16">
    <name type="scientific">Danionella cerebrum</name>
    <dbReference type="NCBI Taxonomy" id="2873325"/>
    <lineage>
        <taxon>Eukaryota</taxon>
        <taxon>Metazoa</taxon>
        <taxon>Chordata</taxon>
        <taxon>Craniata</taxon>
        <taxon>Vertebrata</taxon>
        <taxon>Euteleostomi</taxon>
        <taxon>Actinopterygii</taxon>
        <taxon>Neopterygii</taxon>
        <taxon>Teleostei</taxon>
        <taxon>Ostariophysi</taxon>
        <taxon>Cypriniformes</taxon>
        <taxon>Danionidae</taxon>
        <taxon>Danioninae</taxon>
        <taxon>Danionella</taxon>
    </lineage>
</organism>
<evidence type="ECO:0000256" key="5">
    <source>
        <dbReference type="ARBA" id="ARBA00022725"/>
    </source>
</evidence>
<evidence type="ECO:0000256" key="6">
    <source>
        <dbReference type="ARBA" id="ARBA00022989"/>
    </source>
</evidence>
<feature type="domain" description="G-protein coupled receptors family 1 profile" evidence="14">
    <location>
        <begin position="1557"/>
        <end position="1807"/>
    </location>
</feature>
<comment type="caution">
    <text evidence="15">The sequence shown here is derived from an EMBL/GenBank/DDBJ whole genome shotgun (WGS) entry which is preliminary data.</text>
</comment>
<feature type="domain" description="G-protein coupled receptors family 1 profile" evidence="14">
    <location>
        <begin position="579"/>
        <end position="829"/>
    </location>
</feature>
<feature type="transmembrane region" description="Helical" evidence="13">
    <location>
        <begin position="142"/>
        <end position="163"/>
    </location>
</feature>
<feature type="transmembrane region" description="Helical" evidence="13">
    <location>
        <begin position="913"/>
        <end position="935"/>
    </location>
</feature>
<feature type="transmembrane region" description="Helical" evidence="13">
    <location>
        <begin position="947"/>
        <end position="968"/>
    </location>
</feature>
<dbReference type="STRING" id="623744.A0A553R882"/>
<keyword evidence="7" id="KW-0297">G-protein coupled receptor</keyword>
<evidence type="ECO:0000259" key="14">
    <source>
        <dbReference type="PROSITE" id="PS50262"/>
    </source>
</evidence>
<keyword evidence="8 13" id="KW-0472">Membrane</keyword>
<evidence type="ECO:0000256" key="10">
    <source>
        <dbReference type="ARBA" id="ARBA00023170"/>
    </source>
</evidence>
<feature type="transmembrane region" description="Helical" evidence="13">
    <location>
        <begin position="681"/>
        <end position="702"/>
    </location>
</feature>
<evidence type="ECO:0000256" key="13">
    <source>
        <dbReference type="SAM" id="Phobius"/>
    </source>
</evidence>
<reference evidence="15 16" key="1">
    <citation type="journal article" date="2019" name="Sci. Data">
        <title>Hybrid genome assembly and annotation of Danionella translucida.</title>
        <authorList>
            <person name="Kadobianskyi M."/>
            <person name="Schulze L."/>
            <person name="Schuelke M."/>
            <person name="Judkewitz B."/>
        </authorList>
    </citation>
    <scope>NUCLEOTIDE SEQUENCE [LARGE SCALE GENOMIC DNA]</scope>
    <source>
        <strain evidence="15 16">Bolton</strain>
    </source>
</reference>
<feature type="transmembrane region" description="Helical" evidence="13">
    <location>
        <begin position="1790"/>
        <end position="1809"/>
    </location>
</feature>
<feature type="transmembrane region" description="Helical" evidence="13">
    <location>
        <begin position="1659"/>
        <end position="1682"/>
    </location>
</feature>
<protein>
    <recommendedName>
        <fullName evidence="14">G-protein coupled receptors family 1 profile domain-containing protein</fullName>
    </recommendedName>
</protein>
<evidence type="ECO:0000256" key="4">
    <source>
        <dbReference type="ARBA" id="ARBA00022692"/>
    </source>
</evidence>
<feature type="transmembrane region" description="Helical" evidence="13">
    <location>
        <begin position="1299"/>
        <end position="1319"/>
    </location>
</feature>
<keyword evidence="11" id="KW-0325">Glycoprotein</keyword>
<dbReference type="SMART" id="SM01381">
    <property type="entry name" value="7TM_GPCR_Srsx"/>
    <property type="match status" value="1"/>
</dbReference>
<feature type="transmembrane region" description="Helical" evidence="13">
    <location>
        <begin position="600"/>
        <end position="620"/>
    </location>
</feature>
<gene>
    <name evidence="15" type="ORF">DNTS_021806</name>
</gene>
<feature type="transmembrane region" description="Helical" evidence="13">
    <location>
        <begin position="410"/>
        <end position="431"/>
    </location>
</feature>
<dbReference type="InterPro" id="IPR000276">
    <property type="entry name" value="GPCR_Rhodpsn"/>
</dbReference>
<feature type="transmembrane region" description="Helical" evidence="13">
    <location>
        <begin position="1617"/>
        <end position="1638"/>
    </location>
</feature>
<keyword evidence="9" id="KW-1015">Disulfide bond</keyword>
<dbReference type="Pfam" id="PF13853">
    <property type="entry name" value="7tm_4"/>
    <property type="match status" value="6"/>
</dbReference>
<dbReference type="EMBL" id="SRMA01025170">
    <property type="protein sequence ID" value="TRY98387.1"/>
    <property type="molecule type" value="Genomic_DNA"/>
</dbReference>
<feature type="transmembrane region" description="Helical" evidence="13">
    <location>
        <begin position="326"/>
        <end position="347"/>
    </location>
</feature>
<feature type="transmembrane region" description="Helical" evidence="13">
    <location>
        <begin position="1762"/>
        <end position="1778"/>
    </location>
</feature>
<keyword evidence="12" id="KW-0807">Transducer</keyword>
<keyword evidence="10" id="KW-0675">Receptor</keyword>
<feature type="transmembrane region" description="Helical" evidence="13">
    <location>
        <begin position="1443"/>
        <end position="1462"/>
    </location>
</feature>
<evidence type="ECO:0000313" key="15">
    <source>
        <dbReference type="EMBL" id="TRY98387.1"/>
    </source>
</evidence>
<dbReference type="OrthoDB" id="8933865at2759"/>
<accession>A0A553R882</accession>
<evidence type="ECO:0000256" key="11">
    <source>
        <dbReference type="ARBA" id="ARBA00023180"/>
    </source>
</evidence>
<feature type="transmembrane region" description="Helical" evidence="13">
    <location>
        <begin position="23"/>
        <end position="46"/>
    </location>
</feature>
<feature type="domain" description="G-protein coupled receptors family 1 profile" evidence="14">
    <location>
        <begin position="40"/>
        <end position="315"/>
    </location>
</feature>
<feature type="transmembrane region" description="Helical" evidence="13">
    <location>
        <begin position="1224"/>
        <end position="1246"/>
    </location>
</feature>
<dbReference type="PRINTS" id="PR00237">
    <property type="entry name" value="GPCRRHODOPSN"/>
</dbReference>
<dbReference type="GO" id="GO:0004984">
    <property type="term" value="F:olfactory receptor activity"/>
    <property type="evidence" value="ECO:0007669"/>
    <property type="project" value="InterPro"/>
</dbReference>
<feature type="domain" description="G-protein coupled receptors family 1 profile" evidence="14">
    <location>
        <begin position="927"/>
        <end position="1177"/>
    </location>
</feature>
<evidence type="ECO:0000256" key="7">
    <source>
        <dbReference type="ARBA" id="ARBA00023040"/>
    </source>
</evidence>
<evidence type="ECO:0000256" key="9">
    <source>
        <dbReference type="ARBA" id="ARBA00023157"/>
    </source>
</evidence>
<feature type="transmembrane region" description="Helical" evidence="13">
    <location>
        <begin position="1132"/>
        <end position="1151"/>
    </location>
</feature>
<feature type="transmembrane region" description="Helical" evidence="13">
    <location>
        <begin position="197"/>
        <end position="224"/>
    </location>
</feature>
<feature type="transmembrane region" description="Helical" evidence="13">
    <location>
        <begin position="1258"/>
        <end position="1279"/>
    </location>
</feature>
<dbReference type="Gene3D" id="1.20.1070.10">
    <property type="entry name" value="Rhodopsin 7-helix transmembrane proteins"/>
    <property type="match status" value="6"/>
</dbReference>
<evidence type="ECO:0000256" key="2">
    <source>
        <dbReference type="ARBA" id="ARBA00022475"/>
    </source>
</evidence>
<dbReference type="GO" id="GO:0005549">
    <property type="term" value="F:odorant binding"/>
    <property type="evidence" value="ECO:0007669"/>
    <property type="project" value="TreeGrafter"/>
</dbReference>
<dbReference type="PRINTS" id="PR00245">
    <property type="entry name" value="OLFACTORYR"/>
</dbReference>
<feature type="transmembrane region" description="Helical" evidence="13">
    <location>
        <begin position="1543"/>
        <end position="1565"/>
    </location>
</feature>
<feature type="transmembrane region" description="Helical" evidence="13">
    <location>
        <begin position="640"/>
        <end position="660"/>
    </location>
</feature>
<evidence type="ECO:0000256" key="12">
    <source>
        <dbReference type="ARBA" id="ARBA00023224"/>
    </source>
</evidence>
<dbReference type="SUPFAM" id="SSF81321">
    <property type="entry name" value="Family A G protein-coupled receptor-like"/>
    <property type="match status" value="6"/>
</dbReference>
<feature type="transmembrane region" description="Helical" evidence="13">
    <location>
        <begin position="465"/>
        <end position="487"/>
    </location>
</feature>
<evidence type="ECO:0000313" key="16">
    <source>
        <dbReference type="Proteomes" id="UP000316079"/>
    </source>
</evidence>
<proteinExistence type="predicted"/>
<dbReference type="InterPro" id="IPR000725">
    <property type="entry name" value="Olfact_rcpt"/>
</dbReference>
<evidence type="ECO:0000256" key="8">
    <source>
        <dbReference type="ARBA" id="ARBA00023136"/>
    </source>
</evidence>
<feature type="domain" description="G-protein coupled receptors family 1 profile" evidence="14">
    <location>
        <begin position="1238"/>
        <end position="1488"/>
    </location>
</feature>
<evidence type="ECO:0000256" key="3">
    <source>
        <dbReference type="ARBA" id="ARBA00022606"/>
    </source>
</evidence>
<dbReference type="PANTHER" id="PTHR26451">
    <property type="entry name" value="G_PROTEIN_RECEP_F1_2 DOMAIN-CONTAINING PROTEIN"/>
    <property type="match status" value="1"/>
</dbReference>
<keyword evidence="16" id="KW-1185">Reference proteome</keyword>
<dbReference type="PANTHER" id="PTHR26451:SF109">
    <property type="entry name" value="ODORANT RECEPTOR-RELATED"/>
    <property type="match status" value="1"/>
</dbReference>
<name>A0A553R882_9TELE</name>
<comment type="subcellular location">
    <subcellularLocation>
        <location evidence="1">Cell membrane</location>
        <topology evidence="1">Multi-pass membrane protein</topology>
    </subcellularLocation>
</comment>
<dbReference type="GO" id="GO:0004930">
    <property type="term" value="F:G protein-coupled receptor activity"/>
    <property type="evidence" value="ECO:0007669"/>
    <property type="project" value="UniProtKB-KW"/>
</dbReference>
<feature type="transmembrane region" description="Helical" evidence="13">
    <location>
        <begin position="739"/>
        <end position="763"/>
    </location>
</feature>
<evidence type="ECO:0000256" key="1">
    <source>
        <dbReference type="ARBA" id="ARBA00004651"/>
    </source>
</evidence>
<dbReference type="InterPro" id="IPR017452">
    <property type="entry name" value="GPCR_Rhodpsn_7TM"/>
</dbReference>
<feature type="transmembrane region" description="Helical" evidence="13">
    <location>
        <begin position="1717"/>
        <end position="1741"/>
    </location>
</feature>
<keyword evidence="6 13" id="KW-1133">Transmembrane helix</keyword>
<sequence>MDNQTFRFSVLLVEGLEVTPQSAIPAFIVLLLVYIGILVSNIGMMIQISLEKCLHQPMYVLLCNLTVNDIMGSTVLLPRLMKDVLTAPSERYITYVECVIQAYFTHLNGTASHTVIMIMAFDRYVAICNPLRYPSIMTSNMVIKLSVAAWAVSMILVGVLIGLSARLSHCRSVIQSNFCDNASLFKLSCESTVVNNIYGLTFTAVLLTSSMGSVVLTYLNIAIVCFKSKSKTTNSKAIKTCSTHLIIYIIMLITGFLAVFLHRVSMSKMDNLTFGYNVLQVEGLLVTGQSAQITVVILLLMYIFSVVSNLGILIHITTVKSLHQPMYILFCHLPANDILGATAIIPRVVRDLLLDPSERFITYVECFLQAFCAHLYGTMCHTILMIMAFDRYVAICNPLQYPTIMNNRMLVKLSVAAWGVAIVLVVVLIGLTARLSLCRSMIQNHFCDNASIFKLSCESTVVNNLYGLAFTIVLLTSSLGFVLLTYLRIAMVCIRSKHKATNSKAAKTCSTHLAVYVITVVCGFLPIFLHRFSDFVEESMENQTFRYGILLVEGLRIPLQSSLPVLIVIFLAYVFAVVSNFTLIFLIITEKNLHDPMHFLFCNLPVNDILGTTVIVPRLLQDILRESSERYISYAECVVQAYFVHVFAAACHYVLLIMAFDRYVAICNPLRYAAVMTNKTVIILSASAWGLAVAMVTAMIGLTLRLSHCRSIIENPFCDNPSLFKLSCENISVNNTFGVVYTIIIACISALSIFITYVKIAAVCITSKNKALNSKAIQTCSTHLAVYVIMFVSGAIFIFLHRFPEYSDSRKLGSVLFHIVPPGLNPLVYGLQSKDIRNSFWGSRTVSPSIMDTRSTATPQAAAESLITILLVIIDEYLSGMQMATTPMDNLTSPNSFLLVEGLKVTPQSSQPVFIMFLVAYIFSMVSNLGLLFVISTEKNLHDPMHFLFCNLPLNDIMGTTVIVPRLLHDILSESSERYISYAECVVQAYFVHVFTAACHYVLMIMAFDRYVAICNPLRYAAVMTNKMVVVLSALAWGLAVLLVTIMVGLTVRLSHCRYKIENPFCDNASLFKLSCENVSVNNVFGLVYTAVVLSFSALSIFITYVKIAAVCITSKNKALNSKAIQTCSTHLAVYLIMFVSGAIFIFLHRFPEYSDSRKLASIMFHVVPPGLNPLVYGLQTKEIRHKVVKLWRGKKQAMDNLTIASNMLLLEGLKVTPQSSYPVFFLLLFAYLFSITCNTGLILLITMESNLHHPMHFLFCNLSLNDVLGTTVMMPRLLQDILRDASERYISYVDCAVQAYFVHTYAVAAHYVLVIMAFDRYVAICNPLRYSTIMTNTMVVKLSVGVWGFCIFMVSILLGLSIRLSRCRYKIENPFCDNASLFKLSCENVTVNNAFGLAYTVLVFTVSLGSVIITYSKIAAVCISSKSKSLNSKAIKTCCSHVIVYIIMLFSSVIIVFLHRFPEYSDNRKLSSIMFHVLPPGLNPVVYGLQTKEIRQKLGTFWHRNKIHLKIVQSIPMDNGTLTDSVLLVEGLKVTAESSYPVFILLLLVYIFIMVSNIGLILIISTEKNLHHPMHFLFCNLPVNDILGTNIILPRLMKDILKETSERYMSYVECVVQAYFVHVFAVACHYVLIIMAFDRYVAICNPLRYTAVMTNKMVIKLSAFAWGLSIFMVSILLGLSIRLSRCRYKIENPFCDNASLFKLSCENVTVNNVFGLVYTVIVFTLSLGSVFITYGKIAVVCITSKNKSLNSKAIKTCSSHIAVYLIMFVSCATFIFLHRFPEYSDTRKLASIMFHIVPPGLNPLVYGLQTKEIRQKFVKFWFRKKWNP</sequence>
<dbReference type="GO" id="GO:0005886">
    <property type="term" value="C:plasma membrane"/>
    <property type="evidence" value="ECO:0007669"/>
    <property type="project" value="UniProtKB-SubCell"/>
</dbReference>
<feature type="transmembrane region" description="Helical" evidence="13">
    <location>
        <begin position="1398"/>
        <end position="1422"/>
    </location>
</feature>
<dbReference type="InterPro" id="IPR052921">
    <property type="entry name" value="GPCR1_Superfamily_Member"/>
</dbReference>